<dbReference type="OrthoDB" id="8191639at2759"/>
<proteinExistence type="predicted"/>
<dbReference type="InterPro" id="IPR036397">
    <property type="entry name" value="RNaseH_sf"/>
</dbReference>
<dbReference type="PANTHER" id="PTHR12801">
    <property type="entry name" value="RNA EXONUCLEASE REXO1 / RECO3 FAMILY MEMBER-RELATED"/>
    <property type="match status" value="1"/>
</dbReference>
<reference evidence="4" key="1">
    <citation type="journal article" date="2010" name="Science">
        <title>Plasticity of animal genome architecture unmasked by rapid evolution of a pelagic tunicate.</title>
        <authorList>
            <person name="Denoeud F."/>
            <person name="Henriet S."/>
            <person name="Mungpakdee S."/>
            <person name="Aury J.M."/>
            <person name="Da Silva C."/>
            <person name="Brinkmann H."/>
            <person name="Mikhaleva J."/>
            <person name="Olsen L.C."/>
            <person name="Jubin C."/>
            <person name="Canestro C."/>
            <person name="Bouquet J.M."/>
            <person name="Danks G."/>
            <person name="Poulain J."/>
            <person name="Campsteijn C."/>
            <person name="Adamski M."/>
            <person name="Cross I."/>
            <person name="Yadetie F."/>
            <person name="Muffato M."/>
            <person name="Louis A."/>
            <person name="Butcher S."/>
            <person name="Tsagkogeorga G."/>
            <person name="Konrad A."/>
            <person name="Singh S."/>
            <person name="Jensen M.F."/>
            <person name="Cong E.H."/>
            <person name="Eikeseth-Otteraa H."/>
            <person name="Noel B."/>
            <person name="Anthouard V."/>
            <person name="Porcel B.M."/>
            <person name="Kachouri-Lafond R."/>
            <person name="Nishino A."/>
            <person name="Ugolini M."/>
            <person name="Chourrout P."/>
            <person name="Nishida H."/>
            <person name="Aasland R."/>
            <person name="Huzurbazar S."/>
            <person name="Westhof E."/>
            <person name="Delsuc F."/>
            <person name="Lehrach H."/>
            <person name="Reinhardt R."/>
            <person name="Weissenbach J."/>
            <person name="Roy S.W."/>
            <person name="Artiguenave F."/>
            <person name="Postlethwait J.H."/>
            <person name="Manak J.R."/>
            <person name="Thompson E.M."/>
            <person name="Jaillon O."/>
            <person name="Du Pasquier L."/>
            <person name="Boudinot P."/>
            <person name="Liberles D.A."/>
            <person name="Volff J.N."/>
            <person name="Philippe H."/>
            <person name="Lenhard B."/>
            <person name="Roest Crollius H."/>
            <person name="Wincker P."/>
            <person name="Chourrout D."/>
        </authorList>
    </citation>
    <scope>NUCLEOTIDE SEQUENCE [LARGE SCALE GENOMIC DNA]</scope>
</reference>
<dbReference type="EMBL" id="FN654465">
    <property type="protein sequence ID" value="CBY33992.1"/>
    <property type="molecule type" value="Genomic_DNA"/>
</dbReference>
<feature type="domain" description="C2H2-type" evidence="3">
    <location>
        <begin position="143"/>
        <end position="165"/>
    </location>
</feature>
<protein>
    <recommendedName>
        <fullName evidence="3">C2H2-type domain-containing protein</fullName>
    </recommendedName>
</protein>
<dbReference type="PANTHER" id="PTHR12801:SF45">
    <property type="entry name" value="RNA EXONUCLEASE 4"/>
    <property type="match status" value="1"/>
</dbReference>
<dbReference type="Gene3D" id="3.30.160.60">
    <property type="entry name" value="Classic Zinc Finger"/>
    <property type="match status" value="1"/>
</dbReference>
<dbReference type="GO" id="GO:0004527">
    <property type="term" value="F:exonuclease activity"/>
    <property type="evidence" value="ECO:0007669"/>
    <property type="project" value="InterPro"/>
</dbReference>
<keyword evidence="2" id="KW-0378">Hydrolase</keyword>
<dbReference type="InterPro" id="IPR012337">
    <property type="entry name" value="RNaseH-like_sf"/>
</dbReference>
<name>E4X5Z2_OIKDI</name>
<dbReference type="Proteomes" id="UP000001307">
    <property type="component" value="Unassembled WGS sequence"/>
</dbReference>
<dbReference type="AlphaFoldDB" id="E4X5Z2"/>
<dbReference type="SMART" id="SM00451">
    <property type="entry name" value="ZnF_U1"/>
    <property type="match status" value="1"/>
</dbReference>
<sequence length="174" mass="19901">MPEEPIVHMRTFIHGIAEEDLIGKQSDRLLISRVKELTAGKILVGHNIKSDLEVLEIIPTQARVRDTAEQFAWTLGKQWPSLKDLASQKLGIEIQTGAHDSKEDAFVSLLIFAKEFSSWKNDLNDDFLQKRKEENMRSSPFYCRICNIVCASSENLKAHIVGKKHAKKAKYYIY</sequence>
<dbReference type="GO" id="GO:0005634">
    <property type="term" value="C:nucleus"/>
    <property type="evidence" value="ECO:0007669"/>
    <property type="project" value="TreeGrafter"/>
</dbReference>
<dbReference type="SUPFAM" id="SSF57667">
    <property type="entry name" value="beta-beta-alpha zinc fingers"/>
    <property type="match status" value="1"/>
</dbReference>
<organism evidence="4">
    <name type="scientific">Oikopleura dioica</name>
    <name type="common">Tunicate</name>
    <dbReference type="NCBI Taxonomy" id="34765"/>
    <lineage>
        <taxon>Eukaryota</taxon>
        <taxon>Metazoa</taxon>
        <taxon>Chordata</taxon>
        <taxon>Tunicata</taxon>
        <taxon>Appendicularia</taxon>
        <taxon>Copelata</taxon>
        <taxon>Oikopleuridae</taxon>
        <taxon>Oikopleura</taxon>
    </lineage>
</organism>
<evidence type="ECO:0000313" key="6">
    <source>
        <dbReference type="Proteomes" id="UP000001307"/>
    </source>
</evidence>
<keyword evidence="1" id="KW-0540">Nuclease</keyword>
<dbReference type="GO" id="GO:0003676">
    <property type="term" value="F:nucleic acid binding"/>
    <property type="evidence" value="ECO:0007669"/>
    <property type="project" value="InterPro"/>
</dbReference>
<evidence type="ECO:0000259" key="3">
    <source>
        <dbReference type="PROSITE" id="PS00028"/>
    </source>
</evidence>
<dbReference type="InterPro" id="IPR036236">
    <property type="entry name" value="Znf_C2H2_sf"/>
</dbReference>
<dbReference type="InterPro" id="IPR003604">
    <property type="entry name" value="Matrin/U1-like-C_Znf_C2H2"/>
</dbReference>
<dbReference type="GO" id="GO:0008270">
    <property type="term" value="F:zinc ion binding"/>
    <property type="evidence" value="ECO:0007669"/>
    <property type="project" value="InterPro"/>
</dbReference>
<dbReference type="InterPro" id="IPR013087">
    <property type="entry name" value="Znf_C2H2_type"/>
</dbReference>
<evidence type="ECO:0000313" key="4">
    <source>
        <dbReference type="EMBL" id="CBY07483.1"/>
    </source>
</evidence>
<dbReference type="InterPro" id="IPR047021">
    <property type="entry name" value="REXO1/3/4-like"/>
</dbReference>
<dbReference type="PROSITE" id="PS00028">
    <property type="entry name" value="ZINC_FINGER_C2H2_1"/>
    <property type="match status" value="1"/>
</dbReference>
<evidence type="ECO:0000256" key="1">
    <source>
        <dbReference type="ARBA" id="ARBA00022722"/>
    </source>
</evidence>
<evidence type="ECO:0000256" key="2">
    <source>
        <dbReference type="ARBA" id="ARBA00022801"/>
    </source>
</evidence>
<dbReference type="SUPFAM" id="SSF53098">
    <property type="entry name" value="Ribonuclease H-like"/>
    <property type="match status" value="1"/>
</dbReference>
<evidence type="ECO:0000313" key="5">
    <source>
        <dbReference type="EMBL" id="CBY33992.1"/>
    </source>
</evidence>
<dbReference type="EMBL" id="FN653026">
    <property type="protein sequence ID" value="CBY07483.1"/>
    <property type="molecule type" value="Genomic_DNA"/>
</dbReference>
<dbReference type="Proteomes" id="UP000011014">
    <property type="component" value="Unassembled WGS sequence"/>
</dbReference>
<accession>E4X5Z2</accession>
<gene>
    <name evidence="4" type="ORF">GSOID_T00002460001</name>
    <name evidence="5" type="ORF">GSOID_T00021968001</name>
</gene>
<dbReference type="Gene3D" id="3.30.420.10">
    <property type="entry name" value="Ribonuclease H-like superfamily/Ribonuclease H"/>
    <property type="match status" value="1"/>
</dbReference>
<dbReference type="Pfam" id="PF12874">
    <property type="entry name" value="zf-met"/>
    <property type="match status" value="1"/>
</dbReference>
<dbReference type="InParanoid" id="E4X5Z2"/>
<keyword evidence="6" id="KW-1185">Reference proteome</keyword>